<dbReference type="SUPFAM" id="SSF81324">
    <property type="entry name" value="Voltage-gated potassium channels"/>
    <property type="match status" value="1"/>
</dbReference>
<dbReference type="Gene3D" id="1.10.287.70">
    <property type="match status" value="1"/>
</dbReference>
<keyword evidence="2" id="KW-0813">Transport</keyword>
<dbReference type="PANTHER" id="PTHR11003">
    <property type="entry name" value="POTASSIUM CHANNEL, SUBFAMILY K"/>
    <property type="match status" value="1"/>
</dbReference>
<dbReference type="InterPro" id="IPR003280">
    <property type="entry name" value="2pore_dom_K_chnl"/>
</dbReference>
<keyword evidence="8" id="KW-0175">Coiled coil</keyword>
<accession>A0A1I8C0Q2</accession>
<dbReference type="GO" id="GO:0005886">
    <property type="term" value="C:plasma membrane"/>
    <property type="evidence" value="ECO:0007669"/>
    <property type="project" value="TreeGrafter"/>
</dbReference>
<dbReference type="InterPro" id="IPR013099">
    <property type="entry name" value="K_chnl_dom"/>
</dbReference>
<feature type="coiled-coil region" evidence="8">
    <location>
        <begin position="124"/>
        <end position="151"/>
    </location>
</feature>
<evidence type="ECO:0000256" key="1">
    <source>
        <dbReference type="ARBA" id="ARBA00004141"/>
    </source>
</evidence>
<evidence type="ECO:0000256" key="2">
    <source>
        <dbReference type="ARBA" id="ARBA00022448"/>
    </source>
</evidence>
<proteinExistence type="predicted"/>
<dbReference type="Pfam" id="PF07885">
    <property type="entry name" value="Ion_trans_2"/>
    <property type="match status" value="1"/>
</dbReference>
<comment type="subcellular location">
    <subcellularLocation>
        <location evidence="1">Membrane</location>
        <topology evidence="1">Multi-pass membrane protein</topology>
    </subcellularLocation>
</comment>
<feature type="transmembrane region" description="Helical" evidence="9">
    <location>
        <begin position="6"/>
        <end position="23"/>
    </location>
</feature>
<organism evidence="11 12">
    <name type="scientific">Meloidogyne hapla</name>
    <name type="common">Root-knot nematode worm</name>
    <dbReference type="NCBI Taxonomy" id="6305"/>
    <lineage>
        <taxon>Eukaryota</taxon>
        <taxon>Metazoa</taxon>
        <taxon>Ecdysozoa</taxon>
        <taxon>Nematoda</taxon>
        <taxon>Chromadorea</taxon>
        <taxon>Rhabditida</taxon>
        <taxon>Tylenchina</taxon>
        <taxon>Tylenchomorpha</taxon>
        <taxon>Tylenchoidea</taxon>
        <taxon>Meloidogynidae</taxon>
        <taxon>Meloidogyninae</taxon>
        <taxon>Meloidogyne</taxon>
    </lineage>
</organism>
<evidence type="ECO:0000256" key="3">
    <source>
        <dbReference type="ARBA" id="ARBA00022692"/>
    </source>
</evidence>
<dbReference type="GO" id="GO:0015271">
    <property type="term" value="F:outward rectifier potassium channel activity"/>
    <property type="evidence" value="ECO:0007669"/>
    <property type="project" value="TreeGrafter"/>
</dbReference>
<evidence type="ECO:0000256" key="6">
    <source>
        <dbReference type="ARBA" id="ARBA00023136"/>
    </source>
</evidence>
<evidence type="ECO:0000256" key="7">
    <source>
        <dbReference type="ARBA" id="ARBA00023303"/>
    </source>
</evidence>
<dbReference type="PANTHER" id="PTHR11003:SF334">
    <property type="entry name" value="FI03418P"/>
    <property type="match status" value="1"/>
</dbReference>
<keyword evidence="11" id="KW-1185">Reference proteome</keyword>
<feature type="domain" description="Potassium channel" evidence="10">
    <location>
        <begin position="3"/>
        <end position="57"/>
    </location>
</feature>
<dbReference type="WBParaSite" id="MhA1_Contig889.frz3.fgene1">
    <property type="protein sequence ID" value="MhA1_Contig889.frz3.fgene1"/>
    <property type="gene ID" value="MhA1_Contig889.frz3.fgene1"/>
</dbReference>
<name>A0A1I8C0Q2_MELHA</name>
<evidence type="ECO:0000313" key="11">
    <source>
        <dbReference type="Proteomes" id="UP000095281"/>
    </source>
</evidence>
<keyword evidence="7" id="KW-0407">Ion channel</keyword>
<dbReference type="Proteomes" id="UP000095281">
    <property type="component" value="Unplaced"/>
</dbReference>
<evidence type="ECO:0000256" key="8">
    <source>
        <dbReference type="SAM" id="Coils"/>
    </source>
</evidence>
<sequence>MPLFRAIYFSFISITTIGFGDICPKPKNLLETIFIIIYLSSGIAIMSTMFGALGEHLRRIHYLGRNFVGSQDVCIWFSGKYITIKELVTLVSNQFNASPERLREVLDELDILTKIATLNNENSNKKIKKEKELFNNEIKQLELNLKENVIEPLINNKKLSTSSSISTERERMIQALSTLHQIGLKGSRTFRTPSMNSFTAYVRNNFFVQAELSQNNLTRSLDDETLIVRKPIFE</sequence>
<dbReference type="GO" id="GO:0022841">
    <property type="term" value="F:potassium ion leak channel activity"/>
    <property type="evidence" value="ECO:0007669"/>
    <property type="project" value="TreeGrafter"/>
</dbReference>
<dbReference type="GO" id="GO:0030322">
    <property type="term" value="P:stabilization of membrane potential"/>
    <property type="evidence" value="ECO:0007669"/>
    <property type="project" value="TreeGrafter"/>
</dbReference>
<keyword evidence="3 9" id="KW-0812">Transmembrane</keyword>
<reference evidence="12" key="1">
    <citation type="submission" date="2016-11" db="UniProtKB">
        <authorList>
            <consortium name="WormBaseParasite"/>
        </authorList>
    </citation>
    <scope>IDENTIFICATION</scope>
</reference>
<evidence type="ECO:0000256" key="4">
    <source>
        <dbReference type="ARBA" id="ARBA00022989"/>
    </source>
</evidence>
<keyword evidence="5" id="KW-0406">Ion transport</keyword>
<evidence type="ECO:0000256" key="5">
    <source>
        <dbReference type="ARBA" id="ARBA00023065"/>
    </source>
</evidence>
<keyword evidence="4 9" id="KW-1133">Transmembrane helix</keyword>
<keyword evidence="6 9" id="KW-0472">Membrane</keyword>
<evidence type="ECO:0000313" key="12">
    <source>
        <dbReference type="WBParaSite" id="MhA1_Contig889.frz3.fgene1"/>
    </source>
</evidence>
<evidence type="ECO:0000259" key="10">
    <source>
        <dbReference type="Pfam" id="PF07885"/>
    </source>
</evidence>
<protein>
    <submittedName>
        <fullName evidence="12">Ion_trans_2 domain-containing protein</fullName>
    </submittedName>
</protein>
<evidence type="ECO:0000256" key="9">
    <source>
        <dbReference type="SAM" id="Phobius"/>
    </source>
</evidence>
<feature type="transmembrane region" description="Helical" evidence="9">
    <location>
        <begin position="35"/>
        <end position="53"/>
    </location>
</feature>
<dbReference type="AlphaFoldDB" id="A0A1I8C0Q2"/>